<evidence type="ECO:0000259" key="1">
    <source>
        <dbReference type="Pfam" id="PF01890"/>
    </source>
</evidence>
<evidence type="ECO:0000313" key="3">
    <source>
        <dbReference type="EMBL" id="BDD87150.1"/>
    </source>
</evidence>
<feature type="domain" description="CobE/GbiG C-terminal" evidence="1">
    <location>
        <begin position="204"/>
        <end position="323"/>
    </location>
</feature>
<feature type="domain" description="Cobalamin synthesis G N-terminal" evidence="2">
    <location>
        <begin position="38"/>
        <end position="118"/>
    </location>
</feature>
<dbReference type="InterPro" id="IPR036518">
    <property type="entry name" value="CobE/GbiG_C_sf"/>
</dbReference>
<gene>
    <name evidence="3" type="primary">cbiG</name>
    <name evidence="3" type="ORF">DPPLL_15150</name>
</gene>
<dbReference type="Gene3D" id="3.30.420.180">
    <property type="entry name" value="CobE/GbiG C-terminal domain"/>
    <property type="match status" value="1"/>
</dbReference>
<dbReference type="InterPro" id="IPR038029">
    <property type="entry name" value="GbiG_N_sf"/>
</dbReference>
<dbReference type="RefSeq" id="WP_284154188.1">
    <property type="nucleotide sequence ID" value="NZ_AP025516.1"/>
</dbReference>
<evidence type="ECO:0000259" key="2">
    <source>
        <dbReference type="Pfam" id="PF11760"/>
    </source>
</evidence>
<dbReference type="Pfam" id="PF11760">
    <property type="entry name" value="CbiG_N"/>
    <property type="match status" value="1"/>
</dbReference>
<dbReference type="SUPFAM" id="SSF159672">
    <property type="entry name" value="CbiG N-terminal domain-like"/>
    <property type="match status" value="1"/>
</dbReference>
<keyword evidence="3" id="KW-0378">Hydrolase</keyword>
<reference evidence="3 4" key="1">
    <citation type="submission" date="2022-01" db="EMBL/GenBank/DDBJ databases">
        <title>Desulfofustis limnae sp. nov., a novel mesophilic sulfate-reducing bacterium isolated from marsh soil.</title>
        <authorList>
            <person name="Watanabe M."/>
            <person name="Takahashi A."/>
            <person name="Kojima H."/>
            <person name="Fukui M."/>
        </authorList>
    </citation>
    <scope>NUCLEOTIDE SEQUENCE [LARGE SCALE GENOMIC DNA]</scope>
    <source>
        <strain evidence="3 4">PPLL</strain>
    </source>
</reference>
<dbReference type="GO" id="GO:0016787">
    <property type="term" value="F:hydrolase activity"/>
    <property type="evidence" value="ECO:0007669"/>
    <property type="project" value="UniProtKB-KW"/>
</dbReference>
<accession>A0ABM7W8D6</accession>
<dbReference type="InterPro" id="IPR002750">
    <property type="entry name" value="CobE/GbiG_C"/>
</dbReference>
<dbReference type="Pfam" id="PF01890">
    <property type="entry name" value="CbiG_C"/>
    <property type="match status" value="1"/>
</dbReference>
<dbReference type="PANTHER" id="PTHR37477:SF1">
    <property type="entry name" value="COBALT-PRECORRIN-5A HYDROLASE"/>
    <property type="match status" value="1"/>
</dbReference>
<dbReference type="InterPro" id="IPR021744">
    <property type="entry name" value="CbiG_N"/>
</dbReference>
<dbReference type="EMBL" id="AP025516">
    <property type="protein sequence ID" value="BDD87150.1"/>
    <property type="molecule type" value="Genomic_DNA"/>
</dbReference>
<dbReference type="Proteomes" id="UP000830055">
    <property type="component" value="Chromosome"/>
</dbReference>
<dbReference type="PANTHER" id="PTHR37477">
    <property type="entry name" value="COBALT-PRECORRIN-5A HYDROLASE"/>
    <property type="match status" value="1"/>
</dbReference>
<dbReference type="SUPFAM" id="SSF159664">
    <property type="entry name" value="CobE/GbiG C-terminal domain-like"/>
    <property type="match status" value="1"/>
</dbReference>
<evidence type="ECO:0000313" key="4">
    <source>
        <dbReference type="Proteomes" id="UP000830055"/>
    </source>
</evidence>
<keyword evidence="4" id="KW-1185">Reference proteome</keyword>
<sequence>MTIAVCAITEQGRRLAEKITAGLSSTVLLSNGQGVRSTIEQAWDRYDGLVCIMAAGIVVRCIAGLCRNKRVDPAVVVVDDRGEHVIALLSGHLGGANGLAKEIAAAIGGRPVITTGSDVSGHTALDLWAEEHGLAVVNPELLPELGTRLLDRGTLKVFMDGSWKLPLPPDFRGCARRQEADVVIAPQGEVPNSALWLLPRCRYLGLGCRKGAPVADFEAALDDLQRRFGLDPRSVAAVASIDVKRWEPGLRQFAEVHRWPLRFFSKDQLNLAGAPSASPTVFAKVGAHSVCEAAALLAAGTLGKPAKLIINKVKWKTITAAVAQREE</sequence>
<dbReference type="InterPro" id="IPR052553">
    <property type="entry name" value="CbiG_hydrolase"/>
</dbReference>
<name>A0ABM7W8D6_9BACT</name>
<dbReference type="Gene3D" id="3.40.50.11220">
    <property type="match status" value="1"/>
</dbReference>
<protein>
    <submittedName>
        <fullName evidence="3">Cobalt-precorrin 5A hydrolase</fullName>
    </submittedName>
</protein>
<organism evidence="3 4">
    <name type="scientific">Desulfofustis limnaeus</name>
    <dbReference type="NCBI Taxonomy" id="2740163"/>
    <lineage>
        <taxon>Bacteria</taxon>
        <taxon>Pseudomonadati</taxon>
        <taxon>Thermodesulfobacteriota</taxon>
        <taxon>Desulfobulbia</taxon>
        <taxon>Desulfobulbales</taxon>
        <taxon>Desulfocapsaceae</taxon>
        <taxon>Desulfofustis</taxon>
    </lineage>
</organism>
<proteinExistence type="predicted"/>